<feature type="region of interest" description="Disordered" evidence="6">
    <location>
        <begin position="130"/>
        <end position="149"/>
    </location>
</feature>
<proteinExistence type="inferred from homology"/>
<dbReference type="PROSITE" id="PS51257">
    <property type="entry name" value="PROKAR_LIPOPROTEIN"/>
    <property type="match status" value="1"/>
</dbReference>
<dbReference type="KEGG" id="asan:AWM72_02725"/>
<dbReference type="Pfam" id="PF01297">
    <property type="entry name" value="ZnuA"/>
    <property type="match status" value="1"/>
</dbReference>
<evidence type="ECO:0008006" key="10">
    <source>
        <dbReference type="Google" id="ProtNLM"/>
    </source>
</evidence>
<dbReference type="PANTHER" id="PTHR42953">
    <property type="entry name" value="HIGH-AFFINITY ZINC UPTAKE SYSTEM PROTEIN ZNUA-RELATED"/>
    <property type="match status" value="1"/>
</dbReference>
<evidence type="ECO:0000256" key="2">
    <source>
        <dbReference type="ARBA" id="ARBA00022448"/>
    </source>
</evidence>
<dbReference type="InterPro" id="IPR006127">
    <property type="entry name" value="ZnuA-like"/>
</dbReference>
<evidence type="ECO:0000256" key="4">
    <source>
        <dbReference type="RuleBase" id="RU003512"/>
    </source>
</evidence>
<sequence>MKKKYIYLLLLPLAFLVSACQSPQQSAGSGDKLQVMTSFYPIQALTQEVAGDHADVQVMIANGQEVHDYEPSAKNLADLEQADLFVYNSKEMETWVPAMLDSLNQDQVAVHEAAGQLDLMDGQVTTIDGVHHQGHDHDHEEEGEDAHDHAEGDLHVHAKDPHTWLDPVLAQQEVQGIADALSDRDPDHRADYQANAKAFIEELDQLDQDFNQALADKKDRHFVVDHAAFNYLASRYDLEQIALTSVDSTASLSPAKLAQLEDFIRQRGIEVIFFQQGGSSKLADTIAHDTGIETSSLTSMESPDASVEANGKGYLSLMRQNLSNLEAGLK</sequence>
<dbReference type="PRINTS" id="PR00691">
    <property type="entry name" value="ADHESINB"/>
</dbReference>
<evidence type="ECO:0000256" key="5">
    <source>
        <dbReference type="SAM" id="Coils"/>
    </source>
</evidence>
<feature type="coiled-coil region" evidence="5">
    <location>
        <begin position="189"/>
        <end position="216"/>
    </location>
</feature>
<dbReference type="Proteomes" id="UP000069912">
    <property type="component" value="Chromosome"/>
</dbReference>
<organism evidence="8 9">
    <name type="scientific">Aerococcus sanguinicola</name>
    <dbReference type="NCBI Taxonomy" id="119206"/>
    <lineage>
        <taxon>Bacteria</taxon>
        <taxon>Bacillati</taxon>
        <taxon>Bacillota</taxon>
        <taxon>Bacilli</taxon>
        <taxon>Lactobacillales</taxon>
        <taxon>Aerococcaceae</taxon>
        <taxon>Aerococcus</taxon>
    </lineage>
</organism>
<evidence type="ECO:0000313" key="9">
    <source>
        <dbReference type="Proteomes" id="UP000069912"/>
    </source>
</evidence>
<accession>A0A0X8FAE4</accession>
<evidence type="ECO:0000313" key="8">
    <source>
        <dbReference type="EMBL" id="AMB93740.1"/>
    </source>
</evidence>
<dbReference type="GO" id="GO:0046872">
    <property type="term" value="F:metal ion binding"/>
    <property type="evidence" value="ECO:0007669"/>
    <property type="project" value="InterPro"/>
</dbReference>
<protein>
    <recommendedName>
        <fullName evidence="10">Zinc ABC transporter substrate-binding protein</fullName>
    </recommendedName>
</protein>
<keyword evidence="3 7" id="KW-0732">Signal</keyword>
<dbReference type="RefSeq" id="WP_067972781.1">
    <property type="nucleotide sequence ID" value="NZ_CAJHKM010000004.1"/>
</dbReference>
<dbReference type="InterPro" id="IPR006128">
    <property type="entry name" value="Lipoprotein_PsaA-like"/>
</dbReference>
<dbReference type="GeneID" id="92902981"/>
<evidence type="ECO:0000256" key="3">
    <source>
        <dbReference type="ARBA" id="ARBA00022729"/>
    </source>
</evidence>
<evidence type="ECO:0000256" key="1">
    <source>
        <dbReference type="ARBA" id="ARBA00011028"/>
    </source>
</evidence>
<dbReference type="SUPFAM" id="SSF53807">
    <property type="entry name" value="Helical backbone' metal receptor"/>
    <property type="match status" value="1"/>
</dbReference>
<dbReference type="GO" id="GO:0007155">
    <property type="term" value="P:cell adhesion"/>
    <property type="evidence" value="ECO:0007669"/>
    <property type="project" value="InterPro"/>
</dbReference>
<dbReference type="InterPro" id="IPR006129">
    <property type="entry name" value="AdhesinB"/>
</dbReference>
<name>A0A0X8FAE4_9LACT</name>
<feature type="signal peptide" evidence="7">
    <location>
        <begin position="1"/>
        <end position="19"/>
    </location>
</feature>
<dbReference type="EMBL" id="CP014160">
    <property type="protein sequence ID" value="AMB93740.1"/>
    <property type="molecule type" value="Genomic_DNA"/>
</dbReference>
<keyword evidence="9" id="KW-1185">Reference proteome</keyword>
<dbReference type="PANTHER" id="PTHR42953:SF3">
    <property type="entry name" value="HIGH-AFFINITY ZINC UPTAKE SYSTEM PROTEIN ZNUA"/>
    <property type="match status" value="1"/>
</dbReference>
<dbReference type="AlphaFoldDB" id="A0A0X8FAE4"/>
<reference evidence="9" key="2">
    <citation type="submission" date="2016-01" db="EMBL/GenBank/DDBJ databases">
        <title>Six Aerococcus type strain genome sequencing and assembly using PacBio and Illumina Hiseq.</title>
        <authorList>
            <person name="Carkaci D."/>
            <person name="Dargis R."/>
            <person name="Nielsen X.C."/>
            <person name="Skovgaard O."/>
            <person name="Fuursted K."/>
            <person name="Christensen J.J."/>
        </authorList>
    </citation>
    <scope>NUCLEOTIDE SEQUENCE [LARGE SCALE GENOMIC DNA]</scope>
    <source>
        <strain evidence="9">CCUG43001</strain>
    </source>
</reference>
<dbReference type="Gene3D" id="3.40.50.1980">
    <property type="entry name" value="Nitrogenase molybdenum iron protein domain"/>
    <property type="match status" value="2"/>
</dbReference>
<dbReference type="PRINTS" id="PR00690">
    <property type="entry name" value="ADHESNFAMILY"/>
</dbReference>
<comment type="similarity">
    <text evidence="1 4">Belongs to the bacterial solute-binding protein 9 family.</text>
</comment>
<dbReference type="InterPro" id="IPR050492">
    <property type="entry name" value="Bact_metal-bind_prot9"/>
</dbReference>
<feature type="chain" id="PRO_5039078879" description="Zinc ABC transporter substrate-binding protein" evidence="7">
    <location>
        <begin position="20"/>
        <end position="330"/>
    </location>
</feature>
<evidence type="ECO:0000256" key="6">
    <source>
        <dbReference type="SAM" id="MobiDB-lite"/>
    </source>
</evidence>
<gene>
    <name evidence="8" type="ORF">AWM72_02725</name>
</gene>
<keyword evidence="2 4" id="KW-0813">Transport</keyword>
<keyword evidence="5" id="KW-0175">Coiled coil</keyword>
<evidence type="ECO:0000256" key="7">
    <source>
        <dbReference type="SAM" id="SignalP"/>
    </source>
</evidence>
<reference evidence="8 9" key="1">
    <citation type="journal article" date="2016" name="Genome Announc.">
        <title>Complete Genome Sequences of Aerococcus christensenii CCUG 28831T, Aerococcus sanguinicola CCUG 43001T, Aerococcus urinae CCUG 36881T, Aerococcus urinaeequi CCUG 28094T, Aerococcus urinaehominis CCUG 42038 BT, and Aerococcus viridans CCUG 4311T.</title>
        <authorList>
            <person name="Carkaci D."/>
            <person name="Dargis R."/>
            <person name="Nielsen X.C."/>
            <person name="Skovgaard O."/>
            <person name="Fuursted K."/>
            <person name="Christensen J.J."/>
        </authorList>
    </citation>
    <scope>NUCLEOTIDE SEQUENCE [LARGE SCALE GENOMIC DNA]</scope>
    <source>
        <strain evidence="8 9">CCUG43001</strain>
    </source>
</reference>
<dbReference type="GO" id="GO:0030001">
    <property type="term" value="P:metal ion transport"/>
    <property type="evidence" value="ECO:0007669"/>
    <property type="project" value="InterPro"/>
</dbReference>